<feature type="compositionally biased region" description="Acidic residues" evidence="2">
    <location>
        <begin position="54"/>
        <end position="68"/>
    </location>
</feature>
<dbReference type="Pfam" id="PF03999">
    <property type="entry name" value="MAP65_ASE1"/>
    <property type="match status" value="1"/>
</dbReference>
<dbReference type="CGD" id="CAL0000187724">
    <property type="gene designation" value="ASE1"/>
</dbReference>
<feature type="region of interest" description="Disordered" evidence="2">
    <location>
        <begin position="830"/>
        <end position="849"/>
    </location>
</feature>
<feature type="coiled-coil region" evidence="1">
    <location>
        <begin position="559"/>
        <end position="596"/>
    </location>
</feature>
<evidence type="ECO:0000313" key="3">
    <source>
        <dbReference type="CGD" id="CAL0000187724"/>
    </source>
</evidence>
<dbReference type="RefSeq" id="XP_716618.1">
    <property type="nucleotide sequence ID" value="XM_711525.1"/>
</dbReference>
<gene>
    <name evidence="3 4" type="primary">ASE1</name>
    <name evidence="4" type="ordered locus">CAALFM_C305960WA</name>
    <name evidence="3" type="ordered locus">orf19.7377</name>
</gene>
<dbReference type="InterPro" id="IPR007145">
    <property type="entry name" value="MAP65_Ase1_PRC1"/>
</dbReference>
<organism evidence="4 5">
    <name type="scientific">Candida albicans (strain SC5314 / ATCC MYA-2876)</name>
    <name type="common">Yeast</name>
    <dbReference type="NCBI Taxonomy" id="237561"/>
    <lineage>
        <taxon>Eukaryota</taxon>
        <taxon>Fungi</taxon>
        <taxon>Dikarya</taxon>
        <taxon>Ascomycota</taxon>
        <taxon>Saccharomycotina</taxon>
        <taxon>Pichiomycetes</taxon>
        <taxon>Debaryomycetaceae</taxon>
        <taxon>Candida/Lodderomyces clade</taxon>
        <taxon>Candida</taxon>
    </lineage>
</organism>
<feature type="compositionally biased region" description="Polar residues" evidence="2">
    <location>
        <begin position="732"/>
        <end position="746"/>
    </location>
</feature>
<dbReference type="OrthoDB" id="642895at2759"/>
<dbReference type="OMA" id="KRITRHF"/>
<reference evidence="4 5" key="3">
    <citation type="journal article" date="2013" name="Genome Biol.">
        <title>Assembly of a phased diploid Candida albicans genome facilitates allele-specific measurements and provides a simple model for repeat and indel structure.</title>
        <authorList>
            <person name="Muzzey D."/>
            <person name="Schwartz K."/>
            <person name="Weissman J.S."/>
            <person name="Sherlock G."/>
        </authorList>
    </citation>
    <scope>NUCLEOTIDE SEQUENCE [LARGE SCALE GENOMIC DNA]</scope>
    <source>
        <strain evidence="5">SC5314 / ATCC MYA-2876</strain>
    </source>
</reference>
<feature type="compositionally biased region" description="Polar residues" evidence="2">
    <location>
        <begin position="69"/>
        <end position="79"/>
    </location>
</feature>
<dbReference type="AlphaFoldDB" id="A0A1D8PKC6"/>
<name>A0A1D8PKC6_CANAL</name>
<feature type="compositionally biased region" description="Polar residues" evidence="2">
    <location>
        <begin position="11"/>
        <end position="40"/>
    </location>
</feature>
<dbReference type="GO" id="GO:0051256">
    <property type="term" value="P:mitotic spindle midzone assembly"/>
    <property type="evidence" value="ECO:0000318"/>
    <property type="project" value="GO_Central"/>
</dbReference>
<feature type="region of interest" description="Disordered" evidence="2">
    <location>
        <begin position="686"/>
        <end position="746"/>
    </location>
</feature>
<keyword evidence="1" id="KW-0175">Coiled coil</keyword>
<dbReference type="GO" id="GO:0008017">
    <property type="term" value="F:microtubule binding"/>
    <property type="evidence" value="ECO:0000318"/>
    <property type="project" value="GO_Central"/>
</dbReference>
<feature type="region of interest" description="Disordered" evidence="2">
    <location>
        <begin position="1"/>
        <end position="79"/>
    </location>
</feature>
<evidence type="ECO:0000313" key="5">
    <source>
        <dbReference type="Proteomes" id="UP000000559"/>
    </source>
</evidence>
<feature type="compositionally biased region" description="Polar residues" evidence="2">
    <location>
        <begin position="830"/>
        <end position="848"/>
    </location>
</feature>
<dbReference type="FunCoup" id="A0A1D8PKC6">
    <property type="interactions" value="196"/>
</dbReference>
<evidence type="ECO:0000256" key="1">
    <source>
        <dbReference type="SAM" id="Coils"/>
    </source>
</evidence>
<proteinExistence type="predicted"/>
<dbReference type="GO" id="GO:1990023">
    <property type="term" value="C:mitotic spindle midzone"/>
    <property type="evidence" value="ECO:0000318"/>
    <property type="project" value="GO_Central"/>
</dbReference>
<dbReference type="Proteomes" id="UP000000559">
    <property type="component" value="Chromosome 3"/>
</dbReference>
<accession>A0A1D8PKC6</accession>
<feature type="compositionally biased region" description="Low complexity" evidence="2">
    <location>
        <begin position="686"/>
        <end position="703"/>
    </location>
</feature>
<dbReference type="EMBL" id="CP017625">
    <property type="protein sequence ID" value="AOW28604.1"/>
    <property type="molecule type" value="Genomic_DNA"/>
</dbReference>
<dbReference type="GO" id="GO:0005819">
    <property type="term" value="C:spindle"/>
    <property type="evidence" value="ECO:0000318"/>
    <property type="project" value="GO_Central"/>
</dbReference>
<evidence type="ECO:0000256" key="2">
    <source>
        <dbReference type="SAM" id="MobiDB-lite"/>
    </source>
</evidence>
<reference evidence="4 5" key="2">
    <citation type="journal article" date="2007" name="Genome Biol.">
        <title>Assembly of the Candida albicans genome into sixteen supercontigs aligned on the eight chromosomes.</title>
        <authorList>
            <person name="van het Hoog M."/>
            <person name="Rast T.J."/>
            <person name="Martchenko M."/>
            <person name="Grindle S."/>
            <person name="Dignard D."/>
            <person name="Hogues H."/>
            <person name="Cuomo C."/>
            <person name="Berriman M."/>
            <person name="Scherer S."/>
            <person name="Magee B.B."/>
            <person name="Whiteway M."/>
            <person name="Chibana H."/>
            <person name="Nantel A."/>
            <person name="Magee P.T."/>
        </authorList>
    </citation>
    <scope>GENOME REANNOTATION</scope>
    <source>
        <strain evidence="5">SC5314 / ATCC MYA-2876</strain>
    </source>
</reference>
<dbReference type="PANTHER" id="PTHR19321">
    <property type="entry name" value="PROTEIN REGULATOR OF CYTOKINESIS 1 PRC1-RELATED"/>
    <property type="match status" value="1"/>
</dbReference>
<dbReference type="InParanoid" id="A0A1D8PKC6"/>
<reference evidence="4 5" key="1">
    <citation type="journal article" date="2004" name="Proc. Natl. Acad. Sci. U.S.A.">
        <title>The diploid genome sequence of Candida albicans.</title>
        <authorList>
            <person name="Jones T."/>
            <person name="Federspiel N.A."/>
            <person name="Chibana H."/>
            <person name="Dungan J."/>
            <person name="Kalman S."/>
            <person name="Magee B.B."/>
            <person name="Newport G."/>
            <person name="Thorstenson Y.R."/>
            <person name="Agabian N."/>
            <person name="Magee P.T."/>
            <person name="Davis R.W."/>
            <person name="Scherer S."/>
        </authorList>
    </citation>
    <scope>NUCLEOTIDE SEQUENCE [LARGE SCALE GENOMIC DNA]</scope>
    <source>
        <strain evidence="5">SC5314 / ATCC MYA-2876</strain>
    </source>
</reference>
<sequence length="906" mass="104864">MITDILPRSSPIHQTQSAPVYSKLSNSLHSTPTKQSTISPSLDRPMPMDHPIQEDELGDSTTEVDSEESNQNNSRNKNHQQFESIAHNINETISELNIIYQEIGYSLLETNNKKSKIFNTIQDTIKNFANNLNREKSNIENECEWLRQQIRIILSMINDPRGDKSLELICKGLVFNNQQQYEDGYREQILNKITAMSDEFKSGSLSMEQQYDYMMKNIPKLSLIEQRNRLNKIFLQVLKSFVITFKKLNQVNLDYVEVCDIIGDENIPKSSVLLTLPSKSDAEYHRYVIDEFERIIQALNFSDSNQIPTDHRKEKFTAFVLASPVKKNQESSESGNDGFVKLRDINYQLVRIIRGLRFTKITNELISNIKYEIEQCQAEIETRKSTVIGIIEKCIQLINVLQLNDDQILQLQKEHNPHIEALLDMETLNLILQEPQQLGLNDSHIEFLISFQNMLQETIDTKQAQWDQYSATCKSLWEKLGESDEYITNFLSKNNSLTDLSLLNFKMELNRLYIKRSEYIESFISDARTEIEKMWDKMYYSQDMRMDFEFFNYSGENDDIDKEVVLSKHEEELENLKQEYAQKKNLFQMYEELQELLKDQQFLIESSKDSSRLLSKNSCKILLNEEKIRKRINKTLPKLIDNLKKETSQYNNDAIQMGKRTLFINGEDFFEKILFIESEQFKISGGRSKSSSRVSSRQVSQSKTVAPTRQPSRGSHQHKSPIKVMSRPASRSIINKNPSPVSRTTSRWNKERTFNNPTTIKLSNAINSRLENNHNRHQQLHLHHQNTSILSEESPVRASRDNSVLGKPPATIQPLISPLKPLNVHTVGNTNLNGTPLSRTKPESTNVSYGKENCSPFELSPVKIRPGFFDHDGSRRVSGISNDTSTVIGEDYLSWRDEKIKQLRDI</sequence>
<dbReference type="VEuPathDB" id="FungiDB:C3_05960W_A"/>
<dbReference type="PANTHER" id="PTHR19321:SF41">
    <property type="entry name" value="FASCETTO-RELATED"/>
    <property type="match status" value="1"/>
</dbReference>
<keyword evidence="5" id="KW-1185">Reference proteome</keyword>
<dbReference type="KEGG" id="cal:CAALFM_C305960WA"/>
<feature type="compositionally biased region" description="Polar residues" evidence="2">
    <location>
        <begin position="704"/>
        <end position="714"/>
    </location>
</feature>
<dbReference type="GO" id="GO:0005737">
    <property type="term" value="C:cytoplasm"/>
    <property type="evidence" value="ECO:0000318"/>
    <property type="project" value="GO_Central"/>
</dbReference>
<dbReference type="GO" id="GO:0000226">
    <property type="term" value="P:microtubule cytoskeleton organization"/>
    <property type="evidence" value="ECO:0000318"/>
    <property type="project" value="GO_Central"/>
</dbReference>
<dbReference type="STRING" id="237561.A0A1D8PKC6"/>
<dbReference type="Gene3D" id="1.20.58.1520">
    <property type="match status" value="1"/>
</dbReference>
<protein>
    <submittedName>
        <fullName evidence="4">Ase1p</fullName>
    </submittedName>
</protein>
<evidence type="ECO:0000313" key="4">
    <source>
        <dbReference type="EMBL" id="AOW28604.1"/>
    </source>
</evidence>
<dbReference type="eggNOG" id="KOG4302">
    <property type="taxonomic scope" value="Eukaryota"/>
</dbReference>
<dbReference type="GeneID" id="3641729"/>
<dbReference type="SMR" id="A0A1D8PKC6"/>